<dbReference type="RefSeq" id="WP_380853235.1">
    <property type="nucleotide sequence ID" value="NZ_JBHSKM010000008.1"/>
</dbReference>
<proteinExistence type="predicted"/>
<dbReference type="Proteomes" id="UP001596263">
    <property type="component" value="Unassembled WGS sequence"/>
</dbReference>
<keyword evidence="1" id="KW-0436">Ligase</keyword>
<protein>
    <submittedName>
        <fullName evidence="6">Acetyl-CoA carboxylase biotin carboxylase subunit family protein</fullName>
    </submittedName>
</protein>
<organism evidence="6 7">
    <name type="scientific">Streptomyces coerulescens</name>
    <dbReference type="NCBI Taxonomy" id="29304"/>
    <lineage>
        <taxon>Bacteria</taxon>
        <taxon>Bacillati</taxon>
        <taxon>Actinomycetota</taxon>
        <taxon>Actinomycetes</taxon>
        <taxon>Kitasatosporales</taxon>
        <taxon>Streptomycetaceae</taxon>
        <taxon>Streptomyces</taxon>
    </lineage>
</organism>
<dbReference type="PROSITE" id="PS50975">
    <property type="entry name" value="ATP_GRASP"/>
    <property type="match status" value="1"/>
</dbReference>
<feature type="domain" description="ATP-grasp" evidence="5">
    <location>
        <begin position="126"/>
        <end position="326"/>
    </location>
</feature>
<dbReference type="PANTHER" id="PTHR43585">
    <property type="entry name" value="FUMIPYRROLE BIOSYNTHESIS PROTEIN C"/>
    <property type="match status" value="1"/>
</dbReference>
<gene>
    <name evidence="6" type="ORF">ACFPQ9_16120</name>
</gene>
<dbReference type="Gene3D" id="3.30.470.20">
    <property type="entry name" value="ATP-grasp fold, B domain"/>
    <property type="match status" value="1"/>
</dbReference>
<keyword evidence="7" id="KW-1185">Reference proteome</keyword>
<evidence type="ECO:0000313" key="7">
    <source>
        <dbReference type="Proteomes" id="UP001596263"/>
    </source>
</evidence>
<dbReference type="SUPFAM" id="SSF56059">
    <property type="entry name" value="Glutathione synthetase ATP-binding domain-like"/>
    <property type="match status" value="1"/>
</dbReference>
<dbReference type="InterPro" id="IPR052032">
    <property type="entry name" value="ATP-dep_AA_Ligase"/>
</dbReference>
<keyword evidence="3 4" id="KW-0067">ATP-binding</keyword>
<keyword evidence="2 4" id="KW-0547">Nucleotide-binding</keyword>
<dbReference type="Pfam" id="PF13535">
    <property type="entry name" value="ATP-grasp_4"/>
    <property type="match status" value="1"/>
</dbReference>
<evidence type="ECO:0000313" key="6">
    <source>
        <dbReference type="EMBL" id="MFC5215369.1"/>
    </source>
</evidence>
<comment type="caution">
    <text evidence="6">The sequence shown here is derived from an EMBL/GenBank/DDBJ whole genome shotgun (WGS) entry which is preliminary data.</text>
</comment>
<accession>A0ABW0CIE7</accession>
<reference evidence="7" key="1">
    <citation type="journal article" date="2019" name="Int. J. Syst. Evol. Microbiol.">
        <title>The Global Catalogue of Microorganisms (GCM) 10K type strain sequencing project: providing services to taxonomists for standard genome sequencing and annotation.</title>
        <authorList>
            <consortium name="The Broad Institute Genomics Platform"/>
            <consortium name="The Broad Institute Genome Sequencing Center for Infectious Disease"/>
            <person name="Wu L."/>
            <person name="Ma J."/>
        </authorList>
    </citation>
    <scope>NUCLEOTIDE SEQUENCE [LARGE SCALE GENOMIC DNA]</scope>
    <source>
        <strain evidence="7">KCTC 42586</strain>
    </source>
</reference>
<evidence type="ECO:0000256" key="1">
    <source>
        <dbReference type="ARBA" id="ARBA00022598"/>
    </source>
</evidence>
<dbReference type="InterPro" id="IPR011761">
    <property type="entry name" value="ATP-grasp"/>
</dbReference>
<dbReference type="PANTHER" id="PTHR43585:SF2">
    <property type="entry name" value="ATP-GRASP ENZYME FSQD"/>
    <property type="match status" value="1"/>
</dbReference>
<sequence>MLDLARARANDDRYLLLLGSDILLRERGIVSALRTYPGPVVGMSETPAAAPANRFFDHVLKADYYDERQALEAVQDFERETGLRPGAVVPIIEMTVHVSVAVARHYGLPRLSEDCLARVRDKHAMKEAFEAAGVPCARHRLFGTLPQLREAAKELTFPLVLKPRDFAGNVGTIRVNGPDELDEAFVYCRESLLEIAPLYGFEDGRFQAEEYVSSTHEVSVEVLNHRGRRTVVAVTDKSKAPAPYFSEKGQLVPSADSGNQTLRQVALDACAALQIEHGLAHVEVLVDGDRLSVVEVAARPGGDGIMDLISRVYGFNPYDLHMASYTDTLDGVPELTGEPAGMAATAFLKAPAGTITEVKPVHDLTPEEVGLYITAQVGDWSRPQTSYLARDGVLECFQRGESDQKAFRARVDELARQRTEQIFTVTDS</sequence>
<evidence type="ECO:0000256" key="4">
    <source>
        <dbReference type="PROSITE-ProRule" id="PRU00409"/>
    </source>
</evidence>
<dbReference type="EMBL" id="JBHSKM010000008">
    <property type="protein sequence ID" value="MFC5215369.1"/>
    <property type="molecule type" value="Genomic_DNA"/>
</dbReference>
<evidence type="ECO:0000259" key="5">
    <source>
        <dbReference type="PROSITE" id="PS50975"/>
    </source>
</evidence>
<evidence type="ECO:0000256" key="2">
    <source>
        <dbReference type="ARBA" id="ARBA00022741"/>
    </source>
</evidence>
<name>A0ABW0CIE7_STRCD</name>
<evidence type="ECO:0000256" key="3">
    <source>
        <dbReference type="ARBA" id="ARBA00022840"/>
    </source>
</evidence>